<evidence type="ECO:0000313" key="1">
    <source>
        <dbReference type="EMBL" id="MET6989185.1"/>
    </source>
</evidence>
<dbReference type="PIRSF" id="PIRSF008546">
    <property type="entry name" value="UCP008546"/>
    <property type="match status" value="1"/>
</dbReference>
<dbReference type="Gene3D" id="1.25.40.380">
    <property type="entry name" value="Protein of unknown function DUF1810"/>
    <property type="match status" value="1"/>
</dbReference>
<evidence type="ECO:0000313" key="2">
    <source>
        <dbReference type="Proteomes" id="UP001549799"/>
    </source>
</evidence>
<dbReference type="SUPFAM" id="SSF140736">
    <property type="entry name" value="Rv1873-like"/>
    <property type="match status" value="1"/>
</dbReference>
<dbReference type="EMBL" id="JBEXAE010000001">
    <property type="protein sequence ID" value="MET6989185.1"/>
    <property type="molecule type" value="Genomic_DNA"/>
</dbReference>
<protein>
    <submittedName>
        <fullName evidence="1">DUF1810 domain-containing protein</fullName>
    </submittedName>
</protein>
<name>A0ABV2SPW3_9FLAO</name>
<dbReference type="InterPro" id="IPR014937">
    <property type="entry name" value="DUF1810"/>
</dbReference>
<dbReference type="Pfam" id="PF08837">
    <property type="entry name" value="DUF1810"/>
    <property type="match status" value="1"/>
</dbReference>
<gene>
    <name evidence="1" type="ORF">ABXZ36_00825</name>
</gene>
<organism evidence="1 2">
    <name type="scientific">Sediminicola arcticus</name>
    <dbReference type="NCBI Taxonomy" id="1574308"/>
    <lineage>
        <taxon>Bacteria</taxon>
        <taxon>Pseudomonadati</taxon>
        <taxon>Bacteroidota</taxon>
        <taxon>Flavobacteriia</taxon>
        <taxon>Flavobacteriales</taxon>
        <taxon>Flavobacteriaceae</taxon>
        <taxon>Sediminicola</taxon>
    </lineage>
</organism>
<proteinExistence type="predicted"/>
<accession>A0ABV2SPW3</accession>
<comment type="caution">
    <text evidence="1">The sequence shown here is derived from an EMBL/GenBank/DDBJ whole genome shotgun (WGS) entry which is preliminary data.</text>
</comment>
<dbReference type="Proteomes" id="UP001549799">
    <property type="component" value="Unassembled WGS sequence"/>
</dbReference>
<reference evidence="1 2" key="1">
    <citation type="submission" date="2024-07" db="EMBL/GenBank/DDBJ databases">
        <title>The genome sequence of type strain Sediminicola arcticus GDMCC 1.2805.</title>
        <authorList>
            <person name="Liu Y."/>
        </authorList>
    </citation>
    <scope>NUCLEOTIDE SEQUENCE [LARGE SCALE GENOMIC DNA]</scope>
    <source>
        <strain evidence="1 2">GDMCC 1.2805</strain>
    </source>
</reference>
<keyword evidence="2" id="KW-1185">Reference proteome</keyword>
<sequence>MEDKFNLKRFIDAQSNTYEKALDEIKNGRKASHWMWYIFPQYHGLGRSSTSVKYAINSEEEAISYLKHPILGSRLIEITKAFLLIENKTAYDVLGGPDDLKIKSSMTLFDDIQTETALFDSVLEKYFEGNRCRRTISALKNE</sequence>
<dbReference type="InterPro" id="IPR036287">
    <property type="entry name" value="Rv1873-like_sf"/>
</dbReference>
<dbReference type="RefSeq" id="WP_354613554.1">
    <property type="nucleotide sequence ID" value="NZ_JBEXAE010000001.1"/>
</dbReference>